<feature type="region of interest" description="Disordered" evidence="1">
    <location>
        <begin position="1"/>
        <end position="24"/>
    </location>
</feature>
<dbReference type="RefSeq" id="WP_026815965.1">
    <property type="nucleotide sequence ID" value="NZ_AUFF01000001.1"/>
</dbReference>
<evidence type="ECO:0000313" key="3">
    <source>
        <dbReference type="EMBL" id="KFN48238.1"/>
    </source>
</evidence>
<feature type="region of interest" description="Disordered" evidence="1">
    <location>
        <begin position="131"/>
        <end position="172"/>
    </location>
</feature>
<organism evidence="3 4">
    <name type="scientific">Arenimonas composti TR7-09 = DSM 18010</name>
    <dbReference type="NCBI Taxonomy" id="1121013"/>
    <lineage>
        <taxon>Bacteria</taxon>
        <taxon>Pseudomonadati</taxon>
        <taxon>Pseudomonadota</taxon>
        <taxon>Gammaproteobacteria</taxon>
        <taxon>Lysobacterales</taxon>
        <taxon>Lysobacteraceae</taxon>
        <taxon>Arenimonas</taxon>
    </lineage>
</organism>
<comment type="caution">
    <text evidence="3">The sequence shown here is derived from an EMBL/GenBank/DDBJ whole genome shotgun (WGS) entry which is preliminary data.</text>
</comment>
<gene>
    <name evidence="3" type="ORF">P873_01390</name>
</gene>
<proteinExistence type="predicted"/>
<evidence type="ECO:0000256" key="1">
    <source>
        <dbReference type="SAM" id="MobiDB-lite"/>
    </source>
</evidence>
<reference evidence="3 4" key="1">
    <citation type="submission" date="2013-09" db="EMBL/GenBank/DDBJ databases">
        <title>Genome sequencing of Arenimonas composti.</title>
        <authorList>
            <person name="Chen F."/>
            <person name="Wang G."/>
        </authorList>
    </citation>
    <scope>NUCLEOTIDE SEQUENCE [LARGE SCALE GENOMIC DNA]</scope>
    <source>
        <strain evidence="3 4">TR7-09</strain>
    </source>
</reference>
<accession>A0A091B6E5</accession>
<feature type="region of interest" description="Disordered" evidence="1">
    <location>
        <begin position="65"/>
        <end position="99"/>
    </location>
</feature>
<name>A0A091B6E5_9GAMM</name>
<feature type="transmembrane region" description="Helical" evidence="2">
    <location>
        <begin position="27"/>
        <end position="48"/>
    </location>
</feature>
<evidence type="ECO:0000313" key="4">
    <source>
        <dbReference type="Proteomes" id="UP000029391"/>
    </source>
</evidence>
<sequence>MGEQQEDNLLRFRRPPPRRVPEKRNGFGRNLLIATFFCGTFVVLAFGVREINRRALQAVGEGGAATAAPTPAAAPSAASAPPAPPPSTRAAPAPAPRTLYKCRAPSGDLTFIDRPCPAGHEVVWMRPYAPEAGSAPRGSPRPRSGDRGSPVYSAPAPARAPDRGPTSARCRAAKQYEADYRERRGLRITHAELRRLTDHVYEACK</sequence>
<keyword evidence="2" id="KW-1133">Transmembrane helix</keyword>
<dbReference type="STRING" id="1121013.GCA_000426365_00439"/>
<dbReference type="AlphaFoldDB" id="A0A091B6E5"/>
<dbReference type="Proteomes" id="UP000029391">
    <property type="component" value="Unassembled WGS sequence"/>
</dbReference>
<keyword evidence="4" id="KW-1185">Reference proteome</keyword>
<evidence type="ECO:0000256" key="2">
    <source>
        <dbReference type="SAM" id="Phobius"/>
    </source>
</evidence>
<feature type="compositionally biased region" description="Low complexity" evidence="1">
    <location>
        <begin position="65"/>
        <end position="80"/>
    </location>
</feature>
<keyword evidence="2" id="KW-0472">Membrane</keyword>
<feature type="compositionally biased region" description="Low complexity" evidence="1">
    <location>
        <begin position="132"/>
        <end position="165"/>
    </location>
</feature>
<dbReference type="EMBL" id="AWXU01000056">
    <property type="protein sequence ID" value="KFN48238.1"/>
    <property type="molecule type" value="Genomic_DNA"/>
</dbReference>
<feature type="compositionally biased region" description="Low complexity" evidence="1">
    <location>
        <begin position="88"/>
        <end position="98"/>
    </location>
</feature>
<keyword evidence="2" id="KW-0812">Transmembrane</keyword>
<evidence type="ECO:0008006" key="5">
    <source>
        <dbReference type="Google" id="ProtNLM"/>
    </source>
</evidence>
<protein>
    <recommendedName>
        <fullName evidence="5">DUF4124 domain-containing protein</fullName>
    </recommendedName>
</protein>